<keyword evidence="7" id="KW-0206">Cytoskeleton</keyword>
<evidence type="ECO:0000256" key="4">
    <source>
        <dbReference type="ARBA" id="ARBA00022490"/>
    </source>
</evidence>
<feature type="region of interest" description="Disordered" evidence="12">
    <location>
        <begin position="398"/>
        <end position="430"/>
    </location>
</feature>
<evidence type="ECO:0000256" key="11">
    <source>
        <dbReference type="SAM" id="Coils"/>
    </source>
</evidence>
<evidence type="ECO:0000256" key="1">
    <source>
        <dbReference type="ARBA" id="ARBA00004114"/>
    </source>
</evidence>
<evidence type="ECO:0000256" key="7">
    <source>
        <dbReference type="ARBA" id="ARBA00023212"/>
    </source>
</evidence>
<dbReference type="GO" id="GO:0005814">
    <property type="term" value="C:centriole"/>
    <property type="evidence" value="ECO:0007669"/>
    <property type="project" value="UniProtKB-SubCell"/>
</dbReference>
<comment type="function">
    <text evidence="10">Essential for the assembly of the distal half of centrioles, required for centriole elongation. Acts as a negative regulator of centriole elongation.</text>
</comment>
<dbReference type="Proteomes" id="UP001054857">
    <property type="component" value="Unassembled WGS sequence"/>
</dbReference>
<keyword evidence="5" id="KW-0677">Repeat</keyword>
<comment type="caution">
    <text evidence="13">The sequence shown here is derived from an EMBL/GenBank/DDBJ whole genome shotgun (WGS) entry which is preliminary data.</text>
</comment>
<evidence type="ECO:0000256" key="5">
    <source>
        <dbReference type="ARBA" id="ARBA00022737"/>
    </source>
</evidence>
<proteinExistence type="inferred from homology"/>
<evidence type="ECO:0000313" key="13">
    <source>
        <dbReference type="EMBL" id="GFR41396.1"/>
    </source>
</evidence>
<evidence type="ECO:0000256" key="10">
    <source>
        <dbReference type="ARBA" id="ARBA00049959"/>
    </source>
</evidence>
<feature type="non-terminal residue" evidence="13">
    <location>
        <position position="504"/>
    </location>
</feature>
<evidence type="ECO:0000256" key="9">
    <source>
        <dbReference type="ARBA" id="ARBA00031694"/>
    </source>
</evidence>
<dbReference type="AlphaFoldDB" id="A0AAD3DGI3"/>
<feature type="compositionally biased region" description="Low complexity" evidence="12">
    <location>
        <begin position="117"/>
        <end position="130"/>
    </location>
</feature>
<evidence type="ECO:0000256" key="3">
    <source>
        <dbReference type="ARBA" id="ARBA00014910"/>
    </source>
</evidence>
<dbReference type="PANTHER" id="PTHR28618">
    <property type="entry name" value="CENTROSOMAL PROTEIN POC5"/>
    <property type="match status" value="1"/>
</dbReference>
<feature type="region of interest" description="Disordered" evidence="12">
    <location>
        <begin position="1"/>
        <end position="35"/>
    </location>
</feature>
<dbReference type="PANTHER" id="PTHR28618:SF1">
    <property type="entry name" value="CENTROSOMAL PROTEIN POC5"/>
    <property type="match status" value="1"/>
</dbReference>
<evidence type="ECO:0000256" key="8">
    <source>
        <dbReference type="ARBA" id="ARBA00023306"/>
    </source>
</evidence>
<feature type="region of interest" description="Disordered" evidence="12">
    <location>
        <begin position="82"/>
        <end position="132"/>
    </location>
</feature>
<keyword evidence="6 11" id="KW-0175">Coiled coil</keyword>
<evidence type="ECO:0000256" key="6">
    <source>
        <dbReference type="ARBA" id="ARBA00023054"/>
    </source>
</evidence>
<feature type="compositionally biased region" description="Polar residues" evidence="12">
    <location>
        <begin position="419"/>
        <end position="430"/>
    </location>
</feature>
<keyword evidence="4" id="KW-0963">Cytoplasm</keyword>
<dbReference type="InterPro" id="IPR033351">
    <property type="entry name" value="POC5"/>
</dbReference>
<feature type="coiled-coil region" evidence="11">
    <location>
        <begin position="336"/>
        <end position="377"/>
    </location>
</feature>
<keyword evidence="14" id="KW-1185">Reference proteome</keyword>
<gene>
    <name evidence="13" type="ORF">Agub_g2075</name>
</gene>
<feature type="compositionally biased region" description="Low complexity" evidence="12">
    <location>
        <begin position="407"/>
        <end position="418"/>
    </location>
</feature>
<sequence length="504" mass="54447">MTGHHNPYLSGYGQHPRRHNTERNRADAQPSSIQPLHPMIPAAAATRTSSAAITTSAPLMTAELQSSMMSLSLTPNAGGGNSSIDILVPGQALGPSGSPAHAESPTPGSHIHQPGTFSGPSFPFGAAAAQPAPPEVEITISAPHDEDQGPGHLTGSHLEGLTVQQILDLDIDALAVKIDRHHSQTKKAMLDHFMETKARLMQAKNEMIEEEKRACNARLATKEEELNLMKAELEGTRIKAQRTWDTLSRACDAYGQAKENRRRTMLLFQLFYGWREQAMALAQRRRRMERAERWNELVHLKRNVFRAWFRQTAREHRVTLNNRYIDEVANAKRLIHEHYQGQINDLKRMLADAQVQLEQEAEARSRLEDNMKRAFMRGVCALNIEAMNIMKRGAPPGGVNPFPTTVPAGGEPHAPEAAQGNSSASNEAYGSQPANVLTQADASNVDMRGSITFSPKQMSVATAAASHGGSYGYSAGGAGSSVVGSVAPSSGLPAGASTSITGAV</sequence>
<reference evidence="13 14" key="1">
    <citation type="journal article" date="2021" name="Sci. Rep.">
        <title>Genome sequencing of the multicellular alga Astrephomene provides insights into convergent evolution of germ-soma differentiation.</title>
        <authorList>
            <person name="Yamashita S."/>
            <person name="Yamamoto K."/>
            <person name="Matsuzaki R."/>
            <person name="Suzuki S."/>
            <person name="Yamaguchi H."/>
            <person name="Hirooka S."/>
            <person name="Minakuchi Y."/>
            <person name="Miyagishima S."/>
            <person name="Kawachi M."/>
            <person name="Toyoda A."/>
            <person name="Nozaki H."/>
        </authorList>
    </citation>
    <scope>NUCLEOTIDE SEQUENCE [LARGE SCALE GENOMIC DNA]</scope>
    <source>
        <strain evidence="13 14">NIES-4017</strain>
    </source>
</reference>
<evidence type="ECO:0000256" key="12">
    <source>
        <dbReference type="SAM" id="MobiDB-lite"/>
    </source>
</evidence>
<evidence type="ECO:0000256" key="2">
    <source>
        <dbReference type="ARBA" id="ARBA00010411"/>
    </source>
</evidence>
<organism evidence="13 14">
    <name type="scientific">Astrephomene gubernaculifera</name>
    <dbReference type="NCBI Taxonomy" id="47775"/>
    <lineage>
        <taxon>Eukaryota</taxon>
        <taxon>Viridiplantae</taxon>
        <taxon>Chlorophyta</taxon>
        <taxon>core chlorophytes</taxon>
        <taxon>Chlorophyceae</taxon>
        <taxon>CS clade</taxon>
        <taxon>Chlamydomonadales</taxon>
        <taxon>Astrephomenaceae</taxon>
        <taxon>Astrephomene</taxon>
    </lineage>
</organism>
<keyword evidence="8" id="KW-0131">Cell cycle</keyword>
<comment type="similarity">
    <text evidence="2">Belongs to the POC5 family.</text>
</comment>
<accession>A0AAD3DGI3</accession>
<protein>
    <recommendedName>
        <fullName evidence="3">Centrosomal protein POC5</fullName>
    </recommendedName>
    <alternativeName>
        <fullName evidence="9">Protein of centriole 5</fullName>
    </alternativeName>
</protein>
<evidence type="ECO:0000313" key="14">
    <source>
        <dbReference type="Proteomes" id="UP001054857"/>
    </source>
</evidence>
<feature type="coiled-coil region" evidence="11">
    <location>
        <begin position="193"/>
        <end position="239"/>
    </location>
</feature>
<comment type="subcellular location">
    <subcellularLocation>
        <location evidence="1">Cytoplasm</location>
        <location evidence="1">Cytoskeleton</location>
        <location evidence="1">Microtubule organizing center</location>
        <location evidence="1">Centrosome</location>
        <location evidence="1">Centriole</location>
    </subcellularLocation>
</comment>
<name>A0AAD3DGI3_9CHLO</name>
<dbReference type="EMBL" id="BMAR01000001">
    <property type="protein sequence ID" value="GFR41396.1"/>
    <property type="molecule type" value="Genomic_DNA"/>
</dbReference>